<dbReference type="GO" id="GO:0051707">
    <property type="term" value="P:response to other organism"/>
    <property type="evidence" value="ECO:0007669"/>
    <property type="project" value="UniProtKB-ARBA"/>
</dbReference>
<keyword evidence="4" id="KW-0067">ATP-binding</keyword>
<dbReference type="Proteomes" id="UP000323000">
    <property type="component" value="Chromosome 8"/>
</dbReference>
<keyword evidence="2" id="KW-0547">Nucleotide-binding</keyword>
<dbReference type="OrthoDB" id="1896560at2759"/>
<dbReference type="Pfam" id="PF18052">
    <property type="entry name" value="Rx_N"/>
    <property type="match status" value="1"/>
</dbReference>
<dbReference type="Pfam" id="PF13855">
    <property type="entry name" value="LRR_8"/>
    <property type="match status" value="1"/>
</dbReference>
<sequence length="1034" mass="116135">MSEIMESKSLTSAVFQPLVDRIFSPPISEFIHRLKLGKMWLDGFKSNLLSFDAIFDDAELKAYDNKQVKTWVDELSEVSYDVKALPDEISKKPRVINFSDKLIPLEEIIKQRLIAIAVKIEDLQTQGDALGLREASPIIRKPFQLSVGREDLEDESQEIGRDEDESQVIGRDEDKIAILKLLLSDGHQTDVITMVGEDGVGKTTLAQLDFDDLLLTKAILHAFTYPSDTEDLDSLQNSLKDHLKKKKFLLVLDNLTMRSDWRNLQKVLTDGANGSRIIVTTCHPQLEETMAGTLPAFTVRSLTDQESWMLFAKHAFPDKSSSLLPKLEDIGKEIVEKCCGLPLAVKILASVLRFKPVKEWHAELNNNSILKWDEDPLSLILKILKMCYNDLPIHLKRCAAYCSIFPTHHEYEEEKLILLWKAEGFLQPKGDLSHTAITEIPFNSLKNLDKLQKLLLSNCYRLTKLPDSFRNLKNLQLLDLSHTAITEIPYIVKDLDKLQKLLLSNCYGLTELPDSFGYLKNLQFIDISHTAITKLPDSVSFLPNLQIVLPENMGKLINLRPLDSRGEFPEVEGSKLVSISERPKLEKFPLLRVPIMGNTQLHDYNDKLAGVPLKELQLPDSNVVQRTDVSITSKIPPPEFSKRLTEDSSAKHGGASAATEISSSDTENPIDAVESFEDIETSKSPPPESPKHLTEDSSAKHGGASAATEISSSDTDMDDPIDVSEISQLKRLPPNCIALKLKVVMPSKSIHESHLPIALKTLYISKSKKLELEFLSSEYTSIEHLCIESSCDSLESFPLSSFPKLRNLSIRDCANFTSISIGLKDHMSLYALEIRDCPELTSFPVRIPNLTSILLSNCKNLKELPDQLHGLTSLQSLFMKECPELESIPGGLPSSLNLLCISSCQKLMPRVDWGLHKLYSFSCIEIEGGCTDLESFPEQNLLPMNLTSLRISRLMNLKFLDYNGLQHLTSLETLKINSCGKLQSFPAEGLPSSLSYLYISDCPLLKSKLQNRRGKEWYKIAHIPHIQIDMEVIS</sequence>
<evidence type="ECO:0000256" key="2">
    <source>
        <dbReference type="ARBA" id="ARBA00022741"/>
    </source>
</evidence>
<comment type="caution">
    <text evidence="9">The sequence shown here is derived from an EMBL/GenBank/DDBJ whole genome shotgun (WGS) entry which is preliminary data.</text>
</comment>
<keyword evidence="10" id="KW-1185">Reference proteome</keyword>
<keyword evidence="1" id="KW-0677">Repeat</keyword>
<feature type="domain" description="NB-ARC" evidence="6">
    <location>
        <begin position="217"/>
        <end position="319"/>
    </location>
</feature>
<dbReference type="InterPro" id="IPR032675">
    <property type="entry name" value="LRR_dom_sf"/>
</dbReference>
<feature type="compositionally biased region" description="Basic and acidic residues" evidence="5">
    <location>
        <begin position="640"/>
        <end position="650"/>
    </location>
</feature>
<evidence type="ECO:0008006" key="11">
    <source>
        <dbReference type="Google" id="ProtNLM"/>
    </source>
</evidence>
<evidence type="ECO:0000259" key="6">
    <source>
        <dbReference type="Pfam" id="PF00931"/>
    </source>
</evidence>
<dbReference type="InterPro" id="IPR001611">
    <property type="entry name" value="Leu-rich_rpt"/>
</dbReference>
<dbReference type="SUPFAM" id="SSF52540">
    <property type="entry name" value="P-loop containing nucleoside triphosphate hydrolases"/>
    <property type="match status" value="1"/>
</dbReference>
<organism evidence="9 10">
    <name type="scientific">Acer yangbiense</name>
    <dbReference type="NCBI Taxonomy" id="1000413"/>
    <lineage>
        <taxon>Eukaryota</taxon>
        <taxon>Viridiplantae</taxon>
        <taxon>Streptophyta</taxon>
        <taxon>Embryophyta</taxon>
        <taxon>Tracheophyta</taxon>
        <taxon>Spermatophyta</taxon>
        <taxon>Magnoliopsida</taxon>
        <taxon>eudicotyledons</taxon>
        <taxon>Gunneridae</taxon>
        <taxon>Pentapetalae</taxon>
        <taxon>rosids</taxon>
        <taxon>malvids</taxon>
        <taxon>Sapindales</taxon>
        <taxon>Sapindaceae</taxon>
        <taxon>Hippocastanoideae</taxon>
        <taxon>Acereae</taxon>
        <taxon>Acer</taxon>
    </lineage>
</organism>
<dbReference type="GO" id="GO:0043531">
    <property type="term" value="F:ADP binding"/>
    <property type="evidence" value="ECO:0007669"/>
    <property type="project" value="InterPro"/>
</dbReference>
<feature type="domain" description="Disease resistance protein winged helix" evidence="8">
    <location>
        <begin position="404"/>
        <end position="448"/>
    </location>
</feature>
<feature type="domain" description="Disease resistance N-terminal" evidence="7">
    <location>
        <begin position="38"/>
        <end position="89"/>
    </location>
</feature>
<evidence type="ECO:0000256" key="3">
    <source>
        <dbReference type="ARBA" id="ARBA00022821"/>
    </source>
</evidence>
<feature type="compositionally biased region" description="Basic and acidic residues" evidence="5">
    <location>
        <begin position="689"/>
        <end position="699"/>
    </location>
</feature>
<dbReference type="InterPro" id="IPR042197">
    <property type="entry name" value="Apaf_helical"/>
</dbReference>
<evidence type="ECO:0000313" key="10">
    <source>
        <dbReference type="Proteomes" id="UP000323000"/>
    </source>
</evidence>
<evidence type="ECO:0000256" key="1">
    <source>
        <dbReference type="ARBA" id="ARBA00022737"/>
    </source>
</evidence>
<dbReference type="InterPro" id="IPR058922">
    <property type="entry name" value="WHD_DRP"/>
</dbReference>
<keyword evidence="3" id="KW-0611">Plant defense</keyword>
<dbReference type="GO" id="GO:0005524">
    <property type="term" value="F:ATP binding"/>
    <property type="evidence" value="ECO:0007669"/>
    <property type="project" value="UniProtKB-KW"/>
</dbReference>
<dbReference type="PRINTS" id="PR00364">
    <property type="entry name" value="DISEASERSIST"/>
</dbReference>
<dbReference type="EMBL" id="VAHF01000008">
    <property type="protein sequence ID" value="TXG55931.1"/>
    <property type="molecule type" value="Genomic_DNA"/>
</dbReference>
<dbReference type="PANTHER" id="PTHR36766">
    <property type="entry name" value="PLANT BROAD-SPECTRUM MILDEW RESISTANCE PROTEIN RPW8"/>
    <property type="match status" value="1"/>
</dbReference>
<dbReference type="Pfam" id="PF00931">
    <property type="entry name" value="NB-ARC"/>
    <property type="match status" value="1"/>
</dbReference>
<evidence type="ECO:0000259" key="8">
    <source>
        <dbReference type="Pfam" id="PF23559"/>
    </source>
</evidence>
<dbReference type="InterPro" id="IPR027417">
    <property type="entry name" value="P-loop_NTPase"/>
</dbReference>
<feature type="region of interest" description="Disordered" evidence="5">
    <location>
        <begin position="629"/>
        <end position="720"/>
    </location>
</feature>
<evidence type="ECO:0000313" key="9">
    <source>
        <dbReference type="EMBL" id="TXG55931.1"/>
    </source>
</evidence>
<evidence type="ECO:0000259" key="7">
    <source>
        <dbReference type="Pfam" id="PF18052"/>
    </source>
</evidence>
<proteinExistence type="predicted"/>
<dbReference type="AlphaFoldDB" id="A0A5C7HG53"/>
<dbReference type="PANTHER" id="PTHR36766:SF51">
    <property type="entry name" value="DISEASE RESISTANCE RPP13-LIKE PROTEIN 1"/>
    <property type="match status" value="1"/>
</dbReference>
<dbReference type="Gene3D" id="3.40.50.300">
    <property type="entry name" value="P-loop containing nucleotide triphosphate hydrolases"/>
    <property type="match status" value="2"/>
</dbReference>
<reference evidence="10" key="1">
    <citation type="journal article" date="2019" name="Gigascience">
        <title>De novo genome assembly of the endangered Acer yangbiense, a plant species with extremely small populations endemic to Yunnan Province, China.</title>
        <authorList>
            <person name="Yang J."/>
            <person name="Wariss H.M."/>
            <person name="Tao L."/>
            <person name="Zhang R."/>
            <person name="Yun Q."/>
            <person name="Hollingsworth P."/>
            <person name="Dao Z."/>
            <person name="Luo G."/>
            <person name="Guo H."/>
            <person name="Ma Y."/>
            <person name="Sun W."/>
        </authorList>
    </citation>
    <scope>NUCLEOTIDE SEQUENCE [LARGE SCALE GENOMIC DNA]</scope>
    <source>
        <strain evidence="10">cv. Malutang</strain>
    </source>
</reference>
<dbReference type="InterPro" id="IPR002182">
    <property type="entry name" value="NB-ARC"/>
</dbReference>
<dbReference type="GO" id="GO:0006952">
    <property type="term" value="P:defense response"/>
    <property type="evidence" value="ECO:0007669"/>
    <property type="project" value="UniProtKB-KW"/>
</dbReference>
<name>A0A5C7HG53_9ROSI</name>
<accession>A0A5C7HG53</accession>
<dbReference type="SUPFAM" id="SSF52058">
    <property type="entry name" value="L domain-like"/>
    <property type="match status" value="1"/>
</dbReference>
<gene>
    <name evidence="9" type="ORF">EZV62_017244</name>
</gene>
<dbReference type="Gene3D" id="3.80.10.10">
    <property type="entry name" value="Ribonuclease Inhibitor"/>
    <property type="match status" value="3"/>
</dbReference>
<dbReference type="Pfam" id="PF23559">
    <property type="entry name" value="WHD_DRP"/>
    <property type="match status" value="1"/>
</dbReference>
<protein>
    <recommendedName>
        <fullName evidence="11">NB-ARC domain-containing protein</fullName>
    </recommendedName>
</protein>
<evidence type="ECO:0000256" key="4">
    <source>
        <dbReference type="ARBA" id="ARBA00022840"/>
    </source>
</evidence>
<evidence type="ECO:0000256" key="5">
    <source>
        <dbReference type="SAM" id="MobiDB-lite"/>
    </source>
</evidence>
<dbReference type="Gene3D" id="1.10.8.430">
    <property type="entry name" value="Helical domain of apoptotic protease-activating factors"/>
    <property type="match status" value="1"/>
</dbReference>
<dbReference type="InterPro" id="IPR041118">
    <property type="entry name" value="Rx_N"/>
</dbReference>